<dbReference type="EMBL" id="KN817623">
    <property type="protein sequence ID" value="KJA16337.1"/>
    <property type="molecule type" value="Genomic_DNA"/>
</dbReference>
<proteinExistence type="predicted"/>
<sequence>MHLRSPSSWIAWLLCSLWLWFECVSCCEPGRGRAALLGDGGTTRTKGSDVDRAVGGISRWRMFRDAREEMGRFYLNCICKILDLL</sequence>
<evidence type="ECO:0000313" key="3">
    <source>
        <dbReference type="Proteomes" id="UP000054270"/>
    </source>
</evidence>
<evidence type="ECO:0000313" key="2">
    <source>
        <dbReference type="EMBL" id="KJA16337.1"/>
    </source>
</evidence>
<evidence type="ECO:0000256" key="1">
    <source>
        <dbReference type="SAM" id="SignalP"/>
    </source>
</evidence>
<keyword evidence="1" id="KW-0732">Signal</keyword>
<dbReference type="Proteomes" id="UP000054270">
    <property type="component" value="Unassembled WGS sequence"/>
</dbReference>
<keyword evidence="3" id="KW-1185">Reference proteome</keyword>
<dbReference type="AlphaFoldDB" id="A0A0D2KP04"/>
<name>A0A0D2KP04_HYPSF</name>
<evidence type="ECO:0008006" key="4">
    <source>
        <dbReference type="Google" id="ProtNLM"/>
    </source>
</evidence>
<accession>A0A0D2KP04</accession>
<feature type="signal peptide" evidence="1">
    <location>
        <begin position="1"/>
        <end position="26"/>
    </location>
</feature>
<organism evidence="2 3">
    <name type="scientific">Hypholoma sublateritium (strain FD-334 SS-4)</name>
    <dbReference type="NCBI Taxonomy" id="945553"/>
    <lineage>
        <taxon>Eukaryota</taxon>
        <taxon>Fungi</taxon>
        <taxon>Dikarya</taxon>
        <taxon>Basidiomycota</taxon>
        <taxon>Agaricomycotina</taxon>
        <taxon>Agaricomycetes</taxon>
        <taxon>Agaricomycetidae</taxon>
        <taxon>Agaricales</taxon>
        <taxon>Agaricineae</taxon>
        <taxon>Strophariaceae</taxon>
        <taxon>Hypholoma</taxon>
    </lineage>
</organism>
<gene>
    <name evidence="2" type="ORF">HYPSUDRAFT_47444</name>
</gene>
<feature type="chain" id="PRO_5002257112" description="Secreted protein" evidence="1">
    <location>
        <begin position="27"/>
        <end position="85"/>
    </location>
</feature>
<protein>
    <recommendedName>
        <fullName evidence="4">Secreted protein</fullName>
    </recommendedName>
</protein>
<reference evidence="3" key="1">
    <citation type="submission" date="2014-04" db="EMBL/GenBank/DDBJ databases">
        <title>Evolutionary Origins and Diversification of the Mycorrhizal Mutualists.</title>
        <authorList>
            <consortium name="DOE Joint Genome Institute"/>
            <consortium name="Mycorrhizal Genomics Consortium"/>
            <person name="Kohler A."/>
            <person name="Kuo A."/>
            <person name="Nagy L.G."/>
            <person name="Floudas D."/>
            <person name="Copeland A."/>
            <person name="Barry K.W."/>
            <person name="Cichocki N."/>
            <person name="Veneault-Fourrey C."/>
            <person name="LaButti K."/>
            <person name="Lindquist E.A."/>
            <person name="Lipzen A."/>
            <person name="Lundell T."/>
            <person name="Morin E."/>
            <person name="Murat C."/>
            <person name="Riley R."/>
            <person name="Ohm R."/>
            <person name="Sun H."/>
            <person name="Tunlid A."/>
            <person name="Henrissat B."/>
            <person name="Grigoriev I.V."/>
            <person name="Hibbett D.S."/>
            <person name="Martin F."/>
        </authorList>
    </citation>
    <scope>NUCLEOTIDE SEQUENCE [LARGE SCALE GENOMIC DNA]</scope>
    <source>
        <strain evidence="3">FD-334 SS-4</strain>
    </source>
</reference>